<evidence type="ECO:0000256" key="1">
    <source>
        <dbReference type="SAM" id="MobiDB-lite"/>
    </source>
</evidence>
<dbReference type="RefSeq" id="WP_280600753.1">
    <property type="nucleotide sequence ID" value="NZ_JARXRN010000021.1"/>
</dbReference>
<gene>
    <name evidence="2" type="ORF">QFW80_06670</name>
</gene>
<keyword evidence="3" id="KW-1185">Reference proteome</keyword>
<name>A0ABT6JHQ4_9GAMM</name>
<organism evidence="2 3">
    <name type="scientific">Luteimonas rhizosphaericola</name>
    <dbReference type="NCBI Taxonomy" id="3042024"/>
    <lineage>
        <taxon>Bacteria</taxon>
        <taxon>Pseudomonadati</taxon>
        <taxon>Pseudomonadota</taxon>
        <taxon>Gammaproteobacteria</taxon>
        <taxon>Lysobacterales</taxon>
        <taxon>Lysobacteraceae</taxon>
        <taxon>Luteimonas</taxon>
    </lineage>
</organism>
<reference evidence="2 3" key="1">
    <citation type="submission" date="2023-04" db="EMBL/GenBank/DDBJ databases">
        <title>Luteimonas sp. M1R5S18.</title>
        <authorList>
            <person name="Sun J.-Q."/>
        </authorList>
    </citation>
    <scope>NUCLEOTIDE SEQUENCE [LARGE SCALE GENOMIC DNA]</scope>
    <source>
        <strain evidence="2 3">M1R5S18</strain>
    </source>
</reference>
<feature type="region of interest" description="Disordered" evidence="1">
    <location>
        <begin position="1"/>
        <end position="67"/>
    </location>
</feature>
<comment type="caution">
    <text evidence="2">The sequence shown here is derived from an EMBL/GenBank/DDBJ whole genome shotgun (WGS) entry which is preliminary data.</text>
</comment>
<dbReference type="Proteomes" id="UP001156831">
    <property type="component" value="Unassembled WGS sequence"/>
</dbReference>
<feature type="compositionally biased region" description="Low complexity" evidence="1">
    <location>
        <begin position="19"/>
        <end position="42"/>
    </location>
</feature>
<proteinExistence type="predicted"/>
<sequence>MLSLQTEGTVIPGPWPSQAPAVAAAPAPRLVGAVTPEASSPRPAAPPRGQERRKDAQPTAPELLRAGLTPPQLVTLEAMEIFRWRLAFVRRPLFQPPIPVLFDQDNTRHVVIREDGTLDEQPMLKLRG</sequence>
<evidence type="ECO:0000313" key="3">
    <source>
        <dbReference type="Proteomes" id="UP001156831"/>
    </source>
</evidence>
<evidence type="ECO:0000313" key="2">
    <source>
        <dbReference type="EMBL" id="MDH5830200.1"/>
    </source>
</evidence>
<protein>
    <submittedName>
        <fullName evidence="2">Uncharacterized protein</fullName>
    </submittedName>
</protein>
<accession>A0ABT6JHQ4</accession>
<dbReference type="EMBL" id="JARXRN010000021">
    <property type="protein sequence ID" value="MDH5830200.1"/>
    <property type="molecule type" value="Genomic_DNA"/>
</dbReference>